<evidence type="ECO:0000313" key="2">
    <source>
        <dbReference type="Proteomes" id="UP000887458"/>
    </source>
</evidence>
<reference evidence="1 2" key="1">
    <citation type="journal article" date="2018" name="J. Allergy Clin. Immunol.">
        <title>High-quality assembly of Dermatophagoides pteronyssinus genome and transcriptome reveals a wide range of novel allergens.</title>
        <authorList>
            <person name="Liu X.Y."/>
            <person name="Yang K.Y."/>
            <person name="Wang M.Q."/>
            <person name="Kwok J.S."/>
            <person name="Zeng X."/>
            <person name="Yang Z."/>
            <person name="Xiao X.J."/>
            <person name="Lau C.P."/>
            <person name="Li Y."/>
            <person name="Huang Z.M."/>
            <person name="Ba J.G."/>
            <person name="Yim A.K."/>
            <person name="Ouyang C.Y."/>
            <person name="Ngai S.M."/>
            <person name="Chan T.F."/>
            <person name="Leung E.L."/>
            <person name="Liu L."/>
            <person name="Liu Z.G."/>
            <person name="Tsui S.K."/>
        </authorList>
    </citation>
    <scope>NUCLEOTIDE SEQUENCE [LARGE SCALE GENOMIC DNA]</scope>
    <source>
        <strain evidence="1">Derp</strain>
    </source>
</reference>
<dbReference type="Proteomes" id="UP000887458">
    <property type="component" value="Unassembled WGS sequence"/>
</dbReference>
<protein>
    <submittedName>
        <fullName evidence="1">Uncharacterized protein</fullName>
    </submittedName>
</protein>
<proteinExistence type="predicted"/>
<comment type="caution">
    <text evidence="1">The sequence shown here is derived from an EMBL/GenBank/DDBJ whole genome shotgun (WGS) entry which is preliminary data.</text>
</comment>
<organism evidence="1 2">
    <name type="scientific">Dermatophagoides pteronyssinus</name>
    <name type="common">European house dust mite</name>
    <dbReference type="NCBI Taxonomy" id="6956"/>
    <lineage>
        <taxon>Eukaryota</taxon>
        <taxon>Metazoa</taxon>
        <taxon>Ecdysozoa</taxon>
        <taxon>Arthropoda</taxon>
        <taxon>Chelicerata</taxon>
        <taxon>Arachnida</taxon>
        <taxon>Acari</taxon>
        <taxon>Acariformes</taxon>
        <taxon>Sarcoptiformes</taxon>
        <taxon>Astigmata</taxon>
        <taxon>Psoroptidia</taxon>
        <taxon>Analgoidea</taxon>
        <taxon>Pyroglyphidae</taxon>
        <taxon>Dermatophagoidinae</taxon>
        <taxon>Dermatophagoides</taxon>
    </lineage>
</organism>
<sequence>MAIEIFKSVDLIFILILKNLKFVMNNDNYNQVKERITIMIKTHPFNMFSEGKNSVKTMMMNEMRIIE</sequence>
<gene>
    <name evidence="1" type="ORF">DERP_006847</name>
</gene>
<evidence type="ECO:0000313" key="1">
    <source>
        <dbReference type="EMBL" id="KAH9413161.1"/>
    </source>
</evidence>
<name>A0ABQ8IS64_DERPT</name>
<accession>A0ABQ8IS64</accession>
<keyword evidence="2" id="KW-1185">Reference proteome</keyword>
<reference evidence="1 2" key="2">
    <citation type="journal article" date="2022" name="Mol. Biol. Evol.">
        <title>Comparative Genomics Reveals Insights into the Divergent Evolution of Astigmatic Mites and Household Pest Adaptations.</title>
        <authorList>
            <person name="Xiong Q."/>
            <person name="Wan A.T."/>
            <person name="Liu X."/>
            <person name="Fung C.S."/>
            <person name="Xiao X."/>
            <person name="Malainual N."/>
            <person name="Hou J."/>
            <person name="Wang L."/>
            <person name="Wang M."/>
            <person name="Yang K.Y."/>
            <person name="Cui Y."/>
            <person name="Leung E.L."/>
            <person name="Nong W."/>
            <person name="Shin S.K."/>
            <person name="Au S.W."/>
            <person name="Jeong K.Y."/>
            <person name="Chew F.T."/>
            <person name="Hui J.H."/>
            <person name="Leung T.F."/>
            <person name="Tungtrongchitr A."/>
            <person name="Zhong N."/>
            <person name="Liu Z."/>
            <person name="Tsui S.K."/>
        </authorList>
    </citation>
    <scope>NUCLEOTIDE SEQUENCE [LARGE SCALE GENOMIC DNA]</scope>
    <source>
        <strain evidence="1">Derp</strain>
    </source>
</reference>
<dbReference type="EMBL" id="NJHN03000123">
    <property type="protein sequence ID" value="KAH9413161.1"/>
    <property type="molecule type" value="Genomic_DNA"/>
</dbReference>